<dbReference type="GO" id="GO:0005737">
    <property type="term" value="C:cytoplasm"/>
    <property type="evidence" value="ECO:0007669"/>
    <property type="project" value="TreeGrafter"/>
</dbReference>
<keyword evidence="3" id="KW-0808">Transferase</keyword>
<dbReference type="Gene3D" id="1.25.40.70">
    <property type="entry name" value="Phosphatidylinositol 3-kinase, accessory domain (PIK)"/>
    <property type="match status" value="1"/>
</dbReference>
<keyword evidence="4" id="KW-0418">Kinase</keyword>
<dbReference type="InterPro" id="IPR011009">
    <property type="entry name" value="Kinase-like_dom_sf"/>
</dbReference>
<dbReference type="Gene3D" id="3.30.1010.10">
    <property type="entry name" value="Phosphatidylinositol 3-kinase Catalytic Subunit, Chain A, domain 4"/>
    <property type="match status" value="1"/>
</dbReference>
<dbReference type="GO" id="GO:0048015">
    <property type="term" value="P:phosphatidylinositol-mediated signaling"/>
    <property type="evidence" value="ECO:0007669"/>
    <property type="project" value="TreeGrafter"/>
</dbReference>
<dbReference type="EC" id="2.7.1.67" evidence="2"/>
<proteinExistence type="predicted"/>
<dbReference type="RefSeq" id="XP_001009721.2">
    <property type="nucleotide sequence ID" value="XM_001009721.2"/>
</dbReference>
<evidence type="ECO:0000313" key="7">
    <source>
        <dbReference type="EMBL" id="EAR89476.2"/>
    </source>
</evidence>
<dbReference type="PANTHER" id="PTHR10048">
    <property type="entry name" value="PHOSPHATIDYLINOSITOL KINASE"/>
    <property type="match status" value="1"/>
</dbReference>
<evidence type="ECO:0000259" key="6">
    <source>
        <dbReference type="PROSITE" id="PS50290"/>
    </source>
</evidence>
<dbReference type="InterPro" id="IPR036940">
    <property type="entry name" value="PI3/4_kinase_cat_sf"/>
</dbReference>
<accession>Q22WE1</accession>
<dbReference type="InterPro" id="IPR000403">
    <property type="entry name" value="PI3/4_kinase_cat_dom"/>
</dbReference>
<evidence type="ECO:0000313" key="8">
    <source>
        <dbReference type="Proteomes" id="UP000009168"/>
    </source>
</evidence>
<dbReference type="OrthoDB" id="10264149at2759"/>
<dbReference type="Pfam" id="PF21245">
    <property type="entry name" value="PI4KB-PIK1_PIK"/>
    <property type="match status" value="1"/>
</dbReference>
<dbReference type="InParanoid" id="Q22WE1"/>
<dbReference type="KEGG" id="tet:TTHERM_00157930"/>
<comment type="catalytic activity">
    <reaction evidence="1">
        <text>a 1,2-diacyl-sn-glycero-3-phospho-(1D-myo-inositol) + ATP = a 1,2-diacyl-sn-glycero-3-phospho-(1D-myo-inositol 4-phosphate) + ADP + H(+)</text>
        <dbReference type="Rhea" id="RHEA:19877"/>
        <dbReference type="ChEBI" id="CHEBI:15378"/>
        <dbReference type="ChEBI" id="CHEBI:30616"/>
        <dbReference type="ChEBI" id="CHEBI:57880"/>
        <dbReference type="ChEBI" id="CHEBI:58178"/>
        <dbReference type="ChEBI" id="CHEBI:456216"/>
        <dbReference type="EC" id="2.7.1.67"/>
    </reaction>
</comment>
<evidence type="ECO:0000256" key="2">
    <source>
        <dbReference type="ARBA" id="ARBA00012169"/>
    </source>
</evidence>
<evidence type="ECO:0000256" key="5">
    <source>
        <dbReference type="SAM" id="MobiDB-lite"/>
    </source>
</evidence>
<dbReference type="InterPro" id="IPR042236">
    <property type="entry name" value="PI3K_accessory_sf"/>
</dbReference>
<reference evidence="8" key="1">
    <citation type="journal article" date="2006" name="PLoS Biol.">
        <title>Macronuclear genome sequence of the ciliate Tetrahymena thermophila, a model eukaryote.</title>
        <authorList>
            <person name="Eisen J.A."/>
            <person name="Coyne R.S."/>
            <person name="Wu M."/>
            <person name="Wu D."/>
            <person name="Thiagarajan M."/>
            <person name="Wortman J.R."/>
            <person name="Badger J.H."/>
            <person name="Ren Q."/>
            <person name="Amedeo P."/>
            <person name="Jones K.M."/>
            <person name="Tallon L.J."/>
            <person name="Delcher A.L."/>
            <person name="Salzberg S.L."/>
            <person name="Silva J.C."/>
            <person name="Haas B.J."/>
            <person name="Majoros W.H."/>
            <person name="Farzad M."/>
            <person name="Carlton J.M."/>
            <person name="Smith R.K. Jr."/>
            <person name="Garg J."/>
            <person name="Pearlman R.E."/>
            <person name="Karrer K.M."/>
            <person name="Sun L."/>
            <person name="Manning G."/>
            <person name="Elde N.C."/>
            <person name="Turkewitz A.P."/>
            <person name="Asai D.J."/>
            <person name="Wilkes D.E."/>
            <person name="Wang Y."/>
            <person name="Cai H."/>
            <person name="Collins K."/>
            <person name="Stewart B.A."/>
            <person name="Lee S.R."/>
            <person name="Wilamowska K."/>
            <person name="Weinberg Z."/>
            <person name="Ruzzo W.L."/>
            <person name="Wloga D."/>
            <person name="Gaertig J."/>
            <person name="Frankel J."/>
            <person name="Tsao C.-C."/>
            <person name="Gorovsky M.A."/>
            <person name="Keeling P.J."/>
            <person name="Waller R.F."/>
            <person name="Patron N.J."/>
            <person name="Cherry J.M."/>
            <person name="Stover N.A."/>
            <person name="Krieger C.J."/>
            <person name="del Toro C."/>
            <person name="Ryder H.F."/>
            <person name="Williamson S.C."/>
            <person name="Barbeau R.A."/>
            <person name="Hamilton E.P."/>
            <person name="Orias E."/>
        </authorList>
    </citation>
    <scope>NUCLEOTIDE SEQUENCE [LARGE SCALE GENOMIC DNA]</scope>
    <source>
        <strain evidence="8">SB210</strain>
    </source>
</reference>
<gene>
    <name evidence="7" type="ORF">TTHERM_00157930</name>
</gene>
<sequence length="824" mass="98058">MDRNSHSRNGKSPISSSNNLGDQKELNQHDYIFSLERVQQQIPIPQNFPPKEQSLLQMFNAELFTTEYLIEYLYKKFETPGVHEYLVNKLYAVPHYEMDFYISFIVYLVITRPSVYLEQFLASLSQQNLSFYLKMLWILQAYSDSCKLKSFKGWQERMEKLERLIEMGMVNSAVNNDLLMQAQKENITEEETQLILEKFKDKEHRSNYNSTLNKFISNIIKISIYLKQYQENERKQRLREYIEKLNNFLHQNRINQKGIIYFQGILIPFSKQQGEVFHSNLVVNIVEDEFMCFNTKKRAPYKIVFETVDMDEMKEHMYYFEKLNRKNSVESDEMEELQQVKADKIDEVDKEKFRGLAKWAEIMKKEEQSKQKKSIIQKLLNVQKNDNIEVEHYTIHKLDTLVLQVQQGTLRNSSPKKVHQVVKQTSMDPDRLQKFEANIKVFNKNFPQKQNVNRRNSLATICYNPVHIEGAKIKQRRKSIRDLKIKDAIDLFRFLKQNYQNKYQFINKIYKYLHYDVIEQTVYTQNPDQDLKEIQFPRVFGPWGELWEDKQQVIKEQSPFRILKSYKLRPFIIKGGDDLRQELLIMQLIQKFHEIFKQGGVPLYLRPYEIIVASESSGFIEFLPNTLSIDALKKKYPKFTNLYEFYRRTFNDYFEEAQKNFIESLAGYSLICYLLQIKDRHNGNILIDNQGHIIHIDFGFTLSIAPGGIKFETAHFKLTNEYVALMGGRNSDQFGYYKSLLVRAFIEIKKHVNTICNLVQIMCDQSNLPCFDEFDMIQFRGRFKENFTDKEFIDYVDELIKGSCDKWSTNQYDKFQLMQNGILP</sequence>
<dbReference type="STRING" id="312017.Q22WE1"/>
<dbReference type="InterPro" id="IPR018936">
    <property type="entry name" value="PI3/4_kinase_CS"/>
</dbReference>
<dbReference type="PROSITE" id="PS00916">
    <property type="entry name" value="PI3_4_KINASE_2"/>
    <property type="match status" value="1"/>
</dbReference>
<dbReference type="GO" id="GO:0046854">
    <property type="term" value="P:phosphatidylinositol phosphate biosynthetic process"/>
    <property type="evidence" value="ECO:0007669"/>
    <property type="project" value="InterPro"/>
</dbReference>
<dbReference type="InterPro" id="IPR049160">
    <property type="entry name" value="PI4KB-PIK1_PIK"/>
</dbReference>
<dbReference type="InterPro" id="IPR057754">
    <property type="entry name" value="PI4-kinase_beta/PIK1_cat"/>
</dbReference>
<dbReference type="CDD" id="cd05168">
    <property type="entry name" value="PI4Kc_III_beta"/>
    <property type="match status" value="1"/>
</dbReference>
<dbReference type="FunFam" id="1.10.1070.11:FF:000016">
    <property type="entry name" value="PIK1p Phosphatidylinositol 4-kinase"/>
    <property type="match status" value="1"/>
</dbReference>
<dbReference type="GO" id="GO:0016020">
    <property type="term" value="C:membrane"/>
    <property type="evidence" value="ECO:0007669"/>
    <property type="project" value="TreeGrafter"/>
</dbReference>
<name>Q22WE1_TETTS</name>
<dbReference type="PROSITE" id="PS50290">
    <property type="entry name" value="PI3_4_KINASE_3"/>
    <property type="match status" value="1"/>
</dbReference>
<dbReference type="Proteomes" id="UP000009168">
    <property type="component" value="Unassembled WGS sequence"/>
</dbReference>
<dbReference type="Gene3D" id="1.10.1070.11">
    <property type="entry name" value="Phosphatidylinositol 3-/4-kinase, catalytic domain"/>
    <property type="match status" value="1"/>
</dbReference>
<feature type="domain" description="PI3K/PI4K catalytic" evidence="6">
    <location>
        <begin position="547"/>
        <end position="808"/>
    </location>
</feature>
<dbReference type="PANTHER" id="PTHR10048:SF22">
    <property type="entry name" value="PHOSPHATIDYLINOSITOL 4-KINASE BETA"/>
    <property type="match status" value="1"/>
</dbReference>
<dbReference type="HOGENOM" id="CLU_002446_6_0_1"/>
<dbReference type="Pfam" id="PF00454">
    <property type="entry name" value="PI3_PI4_kinase"/>
    <property type="match status" value="1"/>
</dbReference>
<evidence type="ECO:0000256" key="1">
    <source>
        <dbReference type="ARBA" id="ARBA00001686"/>
    </source>
</evidence>
<feature type="region of interest" description="Disordered" evidence="5">
    <location>
        <begin position="1"/>
        <end position="22"/>
    </location>
</feature>
<evidence type="ECO:0000256" key="3">
    <source>
        <dbReference type="ARBA" id="ARBA00022679"/>
    </source>
</evidence>
<protein>
    <recommendedName>
        <fullName evidence="2">1-phosphatidylinositol 4-kinase</fullName>
        <ecNumber evidence="2">2.7.1.67</ecNumber>
    </recommendedName>
</protein>
<dbReference type="PROSITE" id="PS00915">
    <property type="entry name" value="PI3_4_KINASE_1"/>
    <property type="match status" value="1"/>
</dbReference>
<dbReference type="InterPro" id="IPR015433">
    <property type="entry name" value="PI3/4_kinase"/>
</dbReference>
<dbReference type="GO" id="GO:0004430">
    <property type="term" value="F:1-phosphatidylinositol 4-kinase activity"/>
    <property type="evidence" value="ECO:0007669"/>
    <property type="project" value="UniProtKB-EC"/>
</dbReference>
<dbReference type="AlphaFoldDB" id="Q22WE1"/>
<organism evidence="7 8">
    <name type="scientific">Tetrahymena thermophila (strain SB210)</name>
    <dbReference type="NCBI Taxonomy" id="312017"/>
    <lineage>
        <taxon>Eukaryota</taxon>
        <taxon>Sar</taxon>
        <taxon>Alveolata</taxon>
        <taxon>Ciliophora</taxon>
        <taxon>Intramacronucleata</taxon>
        <taxon>Oligohymenophorea</taxon>
        <taxon>Hymenostomatida</taxon>
        <taxon>Tetrahymenina</taxon>
        <taxon>Tetrahymenidae</taxon>
        <taxon>Tetrahymena</taxon>
    </lineage>
</organism>
<keyword evidence="8" id="KW-1185">Reference proteome</keyword>
<dbReference type="SUPFAM" id="SSF56112">
    <property type="entry name" value="Protein kinase-like (PK-like)"/>
    <property type="match status" value="1"/>
</dbReference>
<feature type="compositionally biased region" description="Polar residues" evidence="5">
    <location>
        <begin position="10"/>
        <end position="21"/>
    </location>
</feature>
<dbReference type="EMBL" id="GG662820">
    <property type="protein sequence ID" value="EAR89476.2"/>
    <property type="molecule type" value="Genomic_DNA"/>
</dbReference>
<dbReference type="GeneID" id="7835239"/>
<dbReference type="SMART" id="SM00146">
    <property type="entry name" value="PI3Kc"/>
    <property type="match status" value="1"/>
</dbReference>
<evidence type="ECO:0000256" key="4">
    <source>
        <dbReference type="ARBA" id="ARBA00022777"/>
    </source>
</evidence>
<dbReference type="FunCoup" id="Q22WE1">
    <property type="interactions" value="9"/>
</dbReference>